<organism evidence="5 6">
    <name type="scientific">Arachidicoccus ginsenosidivorans</name>
    <dbReference type="NCBI Taxonomy" id="496057"/>
    <lineage>
        <taxon>Bacteria</taxon>
        <taxon>Pseudomonadati</taxon>
        <taxon>Bacteroidota</taxon>
        <taxon>Chitinophagia</taxon>
        <taxon>Chitinophagales</taxon>
        <taxon>Chitinophagaceae</taxon>
        <taxon>Arachidicoccus</taxon>
    </lineage>
</organism>
<keyword evidence="3" id="KW-0804">Transcription</keyword>
<evidence type="ECO:0000313" key="5">
    <source>
        <dbReference type="EMBL" id="QEC73839.1"/>
    </source>
</evidence>
<proteinExistence type="predicted"/>
<dbReference type="InterPro" id="IPR018060">
    <property type="entry name" value="HTH_AraC"/>
</dbReference>
<evidence type="ECO:0000256" key="1">
    <source>
        <dbReference type="ARBA" id="ARBA00023015"/>
    </source>
</evidence>
<dbReference type="AlphaFoldDB" id="A0A5B8VQY8"/>
<evidence type="ECO:0000259" key="4">
    <source>
        <dbReference type="PROSITE" id="PS01124"/>
    </source>
</evidence>
<dbReference type="GO" id="GO:0003700">
    <property type="term" value="F:DNA-binding transcription factor activity"/>
    <property type="evidence" value="ECO:0007669"/>
    <property type="project" value="InterPro"/>
</dbReference>
<reference evidence="5 6" key="1">
    <citation type="journal article" date="2017" name="Int. J. Syst. Evol. Microbiol.">
        <title>Arachidicoccus ginsenosidivorans sp. nov., with ginsenoside-converting activity isolated from ginseng cultivating soil.</title>
        <authorList>
            <person name="Siddiqi M.Z."/>
            <person name="Aslam Z."/>
            <person name="Im W.T."/>
        </authorList>
    </citation>
    <scope>NUCLEOTIDE SEQUENCE [LARGE SCALE GENOMIC DNA]</scope>
    <source>
        <strain evidence="5 6">Gsoil 809</strain>
    </source>
</reference>
<dbReference type="Gene3D" id="1.10.10.60">
    <property type="entry name" value="Homeodomain-like"/>
    <property type="match status" value="2"/>
</dbReference>
<dbReference type="InterPro" id="IPR020449">
    <property type="entry name" value="Tscrpt_reg_AraC-type_HTH"/>
</dbReference>
<dbReference type="SUPFAM" id="SSF46689">
    <property type="entry name" value="Homeodomain-like"/>
    <property type="match status" value="2"/>
</dbReference>
<dbReference type="EMBL" id="CP042434">
    <property type="protein sequence ID" value="QEC73839.1"/>
    <property type="molecule type" value="Genomic_DNA"/>
</dbReference>
<dbReference type="SMART" id="SM00342">
    <property type="entry name" value="HTH_ARAC"/>
    <property type="match status" value="1"/>
</dbReference>
<dbReference type="KEGG" id="agi:FSB73_21410"/>
<evidence type="ECO:0000256" key="2">
    <source>
        <dbReference type="ARBA" id="ARBA00023125"/>
    </source>
</evidence>
<name>A0A5B8VQY8_9BACT</name>
<evidence type="ECO:0000256" key="3">
    <source>
        <dbReference type="ARBA" id="ARBA00023163"/>
    </source>
</evidence>
<keyword evidence="2" id="KW-0238">DNA-binding</keyword>
<protein>
    <submittedName>
        <fullName evidence="5">Helix-turn-helix transcriptional regulator</fullName>
    </submittedName>
</protein>
<dbReference type="InterPro" id="IPR009057">
    <property type="entry name" value="Homeodomain-like_sf"/>
</dbReference>
<dbReference type="PROSITE" id="PS01124">
    <property type="entry name" value="HTH_ARAC_FAMILY_2"/>
    <property type="match status" value="1"/>
</dbReference>
<dbReference type="PANTHER" id="PTHR43280">
    <property type="entry name" value="ARAC-FAMILY TRANSCRIPTIONAL REGULATOR"/>
    <property type="match status" value="1"/>
</dbReference>
<dbReference type="PANTHER" id="PTHR43280:SF2">
    <property type="entry name" value="HTH-TYPE TRANSCRIPTIONAL REGULATOR EXSA"/>
    <property type="match status" value="1"/>
</dbReference>
<sequence length="139" mass="16143">MVSLLSILDLILNTEDWQFLSGESFSNIYNEKDTSRINNVYHFLMQHFSRDILLDEVAAVANMAPTAFCRYFKEHTGKTFSLFLNELSIQHACNLLLHPDKSISEICYECGYNNLTNFNKFFKKIVQKTPSAYRLSLNE</sequence>
<feature type="domain" description="HTH araC/xylS-type" evidence="4">
    <location>
        <begin position="38"/>
        <end position="136"/>
    </location>
</feature>
<keyword evidence="1" id="KW-0805">Transcription regulation</keyword>
<dbReference type="RefSeq" id="WP_146787013.1">
    <property type="nucleotide sequence ID" value="NZ_CP042434.1"/>
</dbReference>
<dbReference type="Proteomes" id="UP000321291">
    <property type="component" value="Chromosome"/>
</dbReference>
<accession>A0A5B8VQY8</accession>
<dbReference type="OrthoDB" id="745435at2"/>
<dbReference type="GO" id="GO:0043565">
    <property type="term" value="F:sequence-specific DNA binding"/>
    <property type="evidence" value="ECO:0007669"/>
    <property type="project" value="InterPro"/>
</dbReference>
<dbReference type="Pfam" id="PF12833">
    <property type="entry name" value="HTH_18"/>
    <property type="match status" value="1"/>
</dbReference>
<gene>
    <name evidence="5" type="ORF">FSB73_21410</name>
</gene>
<evidence type="ECO:0000313" key="6">
    <source>
        <dbReference type="Proteomes" id="UP000321291"/>
    </source>
</evidence>
<keyword evidence="6" id="KW-1185">Reference proteome</keyword>
<dbReference type="PRINTS" id="PR00032">
    <property type="entry name" value="HTHARAC"/>
</dbReference>